<evidence type="ECO:0000259" key="1">
    <source>
        <dbReference type="Pfam" id="PF03886"/>
    </source>
</evidence>
<dbReference type="EMBL" id="JAVBIK010000001">
    <property type="protein sequence ID" value="MDT7518698.1"/>
    <property type="molecule type" value="Genomic_DNA"/>
</dbReference>
<protein>
    <submittedName>
        <fullName evidence="2">ABC-type transport auxiliary lipoprotein family protein</fullName>
    </submittedName>
</protein>
<dbReference type="Proteomes" id="UP001321700">
    <property type="component" value="Unassembled WGS sequence"/>
</dbReference>
<dbReference type="Gene3D" id="3.40.50.10610">
    <property type="entry name" value="ABC-type transport auxiliary lipoprotein component"/>
    <property type="match status" value="1"/>
</dbReference>
<name>A0ABU3KMX6_9BURK</name>
<dbReference type="PROSITE" id="PS51257">
    <property type="entry name" value="PROKAR_LIPOPROTEIN"/>
    <property type="match status" value="1"/>
</dbReference>
<dbReference type="InterPro" id="IPR005586">
    <property type="entry name" value="ABC_trans_aux"/>
</dbReference>
<accession>A0ABU3KMX6</accession>
<dbReference type="SUPFAM" id="SSF159594">
    <property type="entry name" value="XCC0632-like"/>
    <property type="match status" value="1"/>
</dbReference>
<reference evidence="2 3" key="1">
    <citation type="submission" date="2023-08" db="EMBL/GenBank/DDBJ databases">
        <title>Rhodoferax potami sp. nov. and Rhodoferax mekongensis sp. nov., isolated from the Mekong River in Thailand.</title>
        <authorList>
            <person name="Kitikhun S."/>
            <person name="Charoenyingcharoen P."/>
            <person name="Siriarchawattana P."/>
            <person name="Likhitrattanapisal S."/>
            <person name="Nilsakha T."/>
            <person name="Chanpet A."/>
            <person name="Rattanawaree P."/>
            <person name="Ingsriswang S."/>
        </authorList>
    </citation>
    <scope>NUCLEOTIDE SEQUENCE [LARGE SCALE GENOMIC DNA]</scope>
    <source>
        <strain evidence="2 3">TBRC 17660</strain>
    </source>
</reference>
<evidence type="ECO:0000313" key="3">
    <source>
        <dbReference type="Proteomes" id="UP001321700"/>
    </source>
</evidence>
<dbReference type="RefSeq" id="WP_313874421.1">
    <property type="nucleotide sequence ID" value="NZ_JAVBIK010000001.1"/>
</dbReference>
<comment type="caution">
    <text evidence="2">The sequence shown here is derived from an EMBL/GenBank/DDBJ whole genome shotgun (WGS) entry which is preliminary data.</text>
</comment>
<organism evidence="2 3">
    <name type="scientific">Rhodoferax potami</name>
    <dbReference type="NCBI Taxonomy" id="3068338"/>
    <lineage>
        <taxon>Bacteria</taxon>
        <taxon>Pseudomonadati</taxon>
        <taxon>Pseudomonadota</taxon>
        <taxon>Betaproteobacteria</taxon>
        <taxon>Burkholderiales</taxon>
        <taxon>Comamonadaceae</taxon>
        <taxon>Rhodoferax</taxon>
    </lineage>
</organism>
<evidence type="ECO:0000313" key="2">
    <source>
        <dbReference type="EMBL" id="MDT7518698.1"/>
    </source>
</evidence>
<keyword evidence="2" id="KW-0449">Lipoprotein</keyword>
<proteinExistence type="predicted"/>
<dbReference type="Pfam" id="PF03886">
    <property type="entry name" value="ABC_trans_aux"/>
    <property type="match status" value="1"/>
</dbReference>
<keyword evidence="3" id="KW-1185">Reference proteome</keyword>
<sequence>MKNIAARADIAWARASLGLIFVATLGACSAPRGVTTAVYDFGPGVVEPQPQNRMAPLPLLVMADVQAPLALEGSAVLYRLNYTDGQLLRPYAQARWSMPPAQLLRQQLRATLSAQRPILNANEGGPSPAGALVLRMELEEFSQLFDSPQASRGVLRVRATLLRAGPGGESLVAQRTVVASSPAPTPDAAGGVRALTVAAQSAITQLDDWVQQTQAALPTRP</sequence>
<gene>
    <name evidence="2" type="ORF">RAE19_08260</name>
</gene>
<feature type="domain" description="ABC-type transport auxiliary lipoprotein component" evidence="1">
    <location>
        <begin position="46"/>
        <end position="205"/>
    </location>
</feature>